<keyword evidence="2" id="KW-1185">Reference proteome</keyword>
<protein>
    <submittedName>
        <fullName evidence="1">Uncharacterized protein</fullName>
    </submittedName>
</protein>
<name>A0ABR8HDB3_NOSPU</name>
<organism evidence="1 2">
    <name type="scientific">Nostoc punctiforme FACHB-252</name>
    <dbReference type="NCBI Taxonomy" id="1357509"/>
    <lineage>
        <taxon>Bacteria</taxon>
        <taxon>Bacillati</taxon>
        <taxon>Cyanobacteriota</taxon>
        <taxon>Cyanophyceae</taxon>
        <taxon>Nostocales</taxon>
        <taxon>Nostocaceae</taxon>
        <taxon>Nostoc</taxon>
    </lineage>
</organism>
<dbReference type="Proteomes" id="UP000606396">
    <property type="component" value="Unassembled WGS sequence"/>
</dbReference>
<gene>
    <name evidence="1" type="ORF">H6G94_21170</name>
</gene>
<proteinExistence type="predicted"/>
<sequence>MPKSLSIWYVESASQKDFMEAGMIPYSVNTTLLRLKQAAEGWQKFYQKYSQTQ</sequence>
<reference evidence="1 2" key="1">
    <citation type="journal article" date="2020" name="ISME J.">
        <title>Comparative genomics reveals insights into cyanobacterial evolution and habitat adaptation.</title>
        <authorList>
            <person name="Chen M.Y."/>
            <person name="Teng W.K."/>
            <person name="Zhao L."/>
            <person name="Hu C.X."/>
            <person name="Zhou Y.K."/>
            <person name="Han B.P."/>
            <person name="Song L.R."/>
            <person name="Shu W.S."/>
        </authorList>
    </citation>
    <scope>NUCLEOTIDE SEQUENCE [LARGE SCALE GENOMIC DNA]</scope>
    <source>
        <strain evidence="1 2">FACHB-252</strain>
    </source>
</reference>
<evidence type="ECO:0000313" key="2">
    <source>
        <dbReference type="Proteomes" id="UP000606396"/>
    </source>
</evidence>
<dbReference type="RefSeq" id="WP_190950954.1">
    <property type="nucleotide sequence ID" value="NZ_JACJTC010000015.1"/>
</dbReference>
<comment type="caution">
    <text evidence="1">The sequence shown here is derived from an EMBL/GenBank/DDBJ whole genome shotgun (WGS) entry which is preliminary data.</text>
</comment>
<evidence type="ECO:0000313" key="1">
    <source>
        <dbReference type="EMBL" id="MBD2613759.1"/>
    </source>
</evidence>
<dbReference type="EMBL" id="JACJTC010000015">
    <property type="protein sequence ID" value="MBD2613759.1"/>
    <property type="molecule type" value="Genomic_DNA"/>
</dbReference>
<accession>A0ABR8HDB3</accession>